<feature type="DNA-binding region" description="H-T-H motif" evidence="2">
    <location>
        <begin position="33"/>
        <end position="52"/>
    </location>
</feature>
<evidence type="ECO:0000313" key="5">
    <source>
        <dbReference type="Proteomes" id="UP000713904"/>
    </source>
</evidence>
<dbReference type="PANTHER" id="PTHR43479">
    <property type="entry name" value="ACREF/ENVCD OPERON REPRESSOR-RELATED"/>
    <property type="match status" value="1"/>
</dbReference>
<dbReference type="Proteomes" id="UP000713904">
    <property type="component" value="Unassembled WGS sequence"/>
</dbReference>
<dbReference type="Gene3D" id="1.10.357.10">
    <property type="entry name" value="Tetracycline Repressor, domain 2"/>
    <property type="match status" value="1"/>
</dbReference>
<accession>A0ABR6TJX8</accession>
<dbReference type="Pfam" id="PF00440">
    <property type="entry name" value="TetR_N"/>
    <property type="match status" value="1"/>
</dbReference>
<keyword evidence="1 2" id="KW-0238">DNA-binding</keyword>
<comment type="caution">
    <text evidence="4">The sequence shown here is derived from an EMBL/GenBank/DDBJ whole genome shotgun (WGS) entry which is preliminary data.</text>
</comment>
<dbReference type="EMBL" id="JABGBW010000002">
    <property type="protein sequence ID" value="MBC2575707.1"/>
    <property type="molecule type" value="Genomic_DNA"/>
</dbReference>
<dbReference type="InterPro" id="IPR050624">
    <property type="entry name" value="HTH-type_Tx_Regulator"/>
</dbReference>
<gene>
    <name evidence="4" type="ORF">HLB29_03315</name>
</gene>
<evidence type="ECO:0000256" key="2">
    <source>
        <dbReference type="PROSITE-ProRule" id="PRU00335"/>
    </source>
</evidence>
<name>A0ABR6TJX8_9FIRM</name>
<dbReference type="SUPFAM" id="SSF46689">
    <property type="entry name" value="Homeodomain-like"/>
    <property type="match status" value="1"/>
</dbReference>
<evidence type="ECO:0000259" key="3">
    <source>
        <dbReference type="PROSITE" id="PS50977"/>
    </source>
</evidence>
<evidence type="ECO:0000313" key="4">
    <source>
        <dbReference type="EMBL" id="MBC2575707.1"/>
    </source>
</evidence>
<organism evidence="4 5">
    <name type="scientific">Peptostreptococcus canis</name>
    <dbReference type="NCBI Taxonomy" id="1159213"/>
    <lineage>
        <taxon>Bacteria</taxon>
        <taxon>Bacillati</taxon>
        <taxon>Bacillota</taxon>
        <taxon>Clostridia</taxon>
        <taxon>Peptostreptococcales</taxon>
        <taxon>Peptostreptococcaceae</taxon>
        <taxon>Peptostreptococcus</taxon>
    </lineage>
</organism>
<dbReference type="InterPro" id="IPR001647">
    <property type="entry name" value="HTH_TetR"/>
</dbReference>
<dbReference type="RefSeq" id="WP_185623736.1">
    <property type="nucleotide sequence ID" value="NZ_JABGBW010000002.1"/>
</dbReference>
<dbReference type="PANTHER" id="PTHR43479:SF11">
    <property type="entry name" value="ACREF_ENVCD OPERON REPRESSOR-RELATED"/>
    <property type="match status" value="1"/>
</dbReference>
<dbReference type="PRINTS" id="PR00455">
    <property type="entry name" value="HTHTETR"/>
</dbReference>
<feature type="domain" description="HTH tetR-type" evidence="3">
    <location>
        <begin position="10"/>
        <end position="70"/>
    </location>
</feature>
<reference evidence="4 5" key="1">
    <citation type="submission" date="2020-05" db="EMBL/GenBank/DDBJ databases">
        <title>Draft genome of xy-202 and genomic insight in genome of the genus Peptostreptococcus.</title>
        <authorList>
            <person name="Zhang Z."/>
        </authorList>
    </citation>
    <scope>NUCLEOTIDE SEQUENCE [LARGE SCALE GENOMIC DNA]</scope>
    <source>
        <strain evidence="4 5">DSM 27025</strain>
    </source>
</reference>
<dbReference type="PROSITE" id="PS50977">
    <property type="entry name" value="HTH_TETR_2"/>
    <property type="match status" value="1"/>
</dbReference>
<evidence type="ECO:0000256" key="1">
    <source>
        <dbReference type="ARBA" id="ARBA00023125"/>
    </source>
</evidence>
<dbReference type="InterPro" id="IPR009057">
    <property type="entry name" value="Homeodomain-like_sf"/>
</dbReference>
<sequence length="200" mass="23977">MSTRKKLSATERKKEICQAAREKFLEKGFNNTTMEDVINNTSMSKGGVYYYYKNTADILYDIMKEGNEYRKGIIKNYLKENSRKNWEEKFSEMIVDKMIDNNDFMPIYVMFLQEIKKDINLKNLYDKLKYEVTNDLDKIDEEVFRENRDLFMNEFIISFINSIILGAEILGDRDVFIKNKDVLLVMLRAYIEYYKKKNNK</sequence>
<proteinExistence type="predicted"/>
<protein>
    <submittedName>
        <fullName evidence="4">TetR/AcrR family transcriptional regulator</fullName>
    </submittedName>
</protein>
<keyword evidence="5" id="KW-1185">Reference proteome</keyword>